<reference evidence="1" key="1">
    <citation type="submission" date="2018-02" db="EMBL/GenBank/DDBJ databases">
        <authorList>
            <person name="Cohen D.B."/>
            <person name="Kent A.D."/>
        </authorList>
    </citation>
    <scope>NUCLEOTIDE SEQUENCE</scope>
</reference>
<accession>A0A2N9GJR8</accession>
<organism evidence="1">
    <name type="scientific">Fagus sylvatica</name>
    <name type="common">Beechnut</name>
    <dbReference type="NCBI Taxonomy" id="28930"/>
    <lineage>
        <taxon>Eukaryota</taxon>
        <taxon>Viridiplantae</taxon>
        <taxon>Streptophyta</taxon>
        <taxon>Embryophyta</taxon>
        <taxon>Tracheophyta</taxon>
        <taxon>Spermatophyta</taxon>
        <taxon>Magnoliopsida</taxon>
        <taxon>eudicotyledons</taxon>
        <taxon>Gunneridae</taxon>
        <taxon>Pentapetalae</taxon>
        <taxon>rosids</taxon>
        <taxon>fabids</taxon>
        <taxon>Fagales</taxon>
        <taxon>Fagaceae</taxon>
        <taxon>Fagus</taxon>
    </lineage>
</organism>
<protein>
    <submittedName>
        <fullName evidence="1">Uncharacterized protein</fullName>
    </submittedName>
</protein>
<gene>
    <name evidence="1" type="ORF">FSB_LOCUS27542</name>
</gene>
<proteinExistence type="predicted"/>
<sequence>MERIASCTSGCQVPRLKGKVDMVVGSDSLITAEQRNKDISLAWVSPSSSLFPKPRVVRSSTAAPFRLYCRPHWSSLLLKCFRW</sequence>
<dbReference type="EMBL" id="OIVN01002001">
    <property type="protein sequence ID" value="SPC99660.1"/>
    <property type="molecule type" value="Genomic_DNA"/>
</dbReference>
<dbReference type="AlphaFoldDB" id="A0A2N9GJR8"/>
<name>A0A2N9GJR8_FAGSY</name>
<evidence type="ECO:0000313" key="1">
    <source>
        <dbReference type="EMBL" id="SPC99660.1"/>
    </source>
</evidence>